<evidence type="ECO:0000256" key="1">
    <source>
        <dbReference type="ARBA" id="ARBA00000900"/>
    </source>
</evidence>
<keyword evidence="5" id="KW-0863">Zinc-finger</keyword>
<evidence type="ECO:0000256" key="3">
    <source>
        <dbReference type="ARBA" id="ARBA00022679"/>
    </source>
</evidence>
<feature type="compositionally biased region" description="Low complexity" evidence="8">
    <location>
        <begin position="208"/>
        <end position="219"/>
    </location>
</feature>
<dbReference type="EMBL" id="CM008048">
    <property type="protein sequence ID" value="PAN21823.2"/>
    <property type="molecule type" value="Genomic_DNA"/>
</dbReference>
<keyword evidence="4" id="KW-0479">Metal-binding</keyword>
<dbReference type="PANTHER" id="PTHR22996">
    <property type="entry name" value="MAHOGUNIN"/>
    <property type="match status" value="1"/>
</dbReference>
<dbReference type="Gramene" id="PAN21823">
    <property type="protein sequence ID" value="PAN21823"/>
    <property type="gene ID" value="PAHAL_3G493600"/>
</dbReference>
<dbReference type="Pfam" id="PF26192">
    <property type="entry name" value="RNF157-like_N"/>
    <property type="match status" value="1"/>
</dbReference>
<evidence type="ECO:0000256" key="7">
    <source>
        <dbReference type="ARBA" id="ARBA00022833"/>
    </source>
</evidence>
<dbReference type="Proteomes" id="UP000243499">
    <property type="component" value="Chromosome 3"/>
</dbReference>
<gene>
    <name evidence="10" type="ORF">PAHAL_3G493600</name>
</gene>
<reference evidence="10" key="1">
    <citation type="submission" date="2018-04" db="EMBL/GenBank/DDBJ databases">
        <title>WGS assembly of Panicum hallii.</title>
        <authorList>
            <person name="Lovell J."/>
            <person name="Jenkins J."/>
            <person name="Lowry D."/>
            <person name="Mamidi S."/>
            <person name="Sreedasyam A."/>
            <person name="Weng X."/>
            <person name="Barry K."/>
            <person name="Bonette J."/>
            <person name="Campitelli B."/>
            <person name="Daum C."/>
            <person name="Gordon S."/>
            <person name="Gould B."/>
            <person name="Lipzen A."/>
            <person name="Macqueen A."/>
            <person name="Palacio-Mejia J."/>
            <person name="Plott C."/>
            <person name="Shakirov E."/>
            <person name="Shu S."/>
            <person name="Yoshinaga Y."/>
            <person name="Zane M."/>
            <person name="Rokhsar D."/>
            <person name="Grimwood J."/>
            <person name="Schmutz J."/>
            <person name="Juenger T."/>
        </authorList>
    </citation>
    <scope>NUCLEOTIDE SEQUENCE [LARGE SCALE GENOMIC DNA]</scope>
    <source>
        <strain evidence="10">FIL2</strain>
    </source>
</reference>
<dbReference type="AlphaFoldDB" id="A0A2S3HFS1"/>
<keyword evidence="6" id="KW-0833">Ubl conjugation pathway</keyword>
<dbReference type="PANTHER" id="PTHR22996:SF11">
    <property type="entry name" value="RING-TYPE E3 UBIQUITIN TRANSFERASE"/>
    <property type="match status" value="1"/>
</dbReference>
<evidence type="ECO:0000313" key="10">
    <source>
        <dbReference type="EMBL" id="PAN21823.2"/>
    </source>
</evidence>
<name>A0A2S3HFS1_9POAL</name>
<feature type="region of interest" description="Disordered" evidence="8">
    <location>
        <begin position="1"/>
        <end position="20"/>
    </location>
</feature>
<evidence type="ECO:0000256" key="6">
    <source>
        <dbReference type="ARBA" id="ARBA00022786"/>
    </source>
</evidence>
<keyword evidence="3" id="KW-0808">Transferase</keyword>
<proteinExistence type="predicted"/>
<evidence type="ECO:0000256" key="8">
    <source>
        <dbReference type="SAM" id="MobiDB-lite"/>
    </source>
</evidence>
<sequence length="233" mass="25055">MGNFGSRGGAAPPPPPPPALQAHLQGVRPPYHHRYPDWPSGTALVPPSLGVPASVERHKTVAVLAGVNIKGDSLRLEPDDDGRGLLLAFSFDADAPGSITVYFFAHKDEELILKATKENLLKPVTTAFNKGHNQEFKQPRATGIDVSQFEESELTKVGEGGIFPVAFKVDVAVSNNQELEGAHDDVASKCLVSSTSPCRHRPTCTCSSSRSRRCSPGSRQETLPRRASATPLW</sequence>
<accession>A0A2S3HFS1</accession>
<organism evidence="10">
    <name type="scientific">Panicum hallii</name>
    <dbReference type="NCBI Taxonomy" id="206008"/>
    <lineage>
        <taxon>Eukaryota</taxon>
        <taxon>Viridiplantae</taxon>
        <taxon>Streptophyta</taxon>
        <taxon>Embryophyta</taxon>
        <taxon>Tracheophyta</taxon>
        <taxon>Spermatophyta</taxon>
        <taxon>Magnoliopsida</taxon>
        <taxon>Liliopsida</taxon>
        <taxon>Poales</taxon>
        <taxon>Poaceae</taxon>
        <taxon>PACMAD clade</taxon>
        <taxon>Panicoideae</taxon>
        <taxon>Panicodae</taxon>
        <taxon>Paniceae</taxon>
        <taxon>Panicinae</taxon>
        <taxon>Panicum</taxon>
        <taxon>Panicum sect. Panicum</taxon>
    </lineage>
</organism>
<protein>
    <recommendedName>
        <fullName evidence="2">RING-type E3 ubiquitin transferase</fullName>
        <ecNumber evidence="2">2.3.2.27</ecNumber>
    </recommendedName>
</protein>
<dbReference type="GO" id="GO:0061630">
    <property type="term" value="F:ubiquitin protein ligase activity"/>
    <property type="evidence" value="ECO:0007669"/>
    <property type="project" value="UniProtKB-EC"/>
</dbReference>
<evidence type="ECO:0000256" key="5">
    <source>
        <dbReference type="ARBA" id="ARBA00022771"/>
    </source>
</evidence>
<dbReference type="GO" id="GO:0008270">
    <property type="term" value="F:zinc ion binding"/>
    <property type="evidence" value="ECO:0007669"/>
    <property type="project" value="UniProtKB-KW"/>
</dbReference>
<dbReference type="InterPro" id="IPR058981">
    <property type="entry name" value="MGRN1/RNF157-like_N"/>
</dbReference>
<dbReference type="EC" id="2.3.2.27" evidence="2"/>
<dbReference type="GO" id="GO:0016567">
    <property type="term" value="P:protein ubiquitination"/>
    <property type="evidence" value="ECO:0007669"/>
    <property type="project" value="TreeGrafter"/>
</dbReference>
<evidence type="ECO:0000259" key="9">
    <source>
        <dbReference type="Pfam" id="PF26192"/>
    </source>
</evidence>
<evidence type="ECO:0000256" key="2">
    <source>
        <dbReference type="ARBA" id="ARBA00012483"/>
    </source>
</evidence>
<dbReference type="InterPro" id="IPR045194">
    <property type="entry name" value="MGRN1/RNF157-like"/>
</dbReference>
<evidence type="ECO:0000256" key="4">
    <source>
        <dbReference type="ARBA" id="ARBA00022723"/>
    </source>
</evidence>
<keyword evidence="7" id="KW-0862">Zinc</keyword>
<comment type="catalytic activity">
    <reaction evidence="1">
        <text>S-ubiquitinyl-[E2 ubiquitin-conjugating enzyme]-L-cysteine + [acceptor protein]-L-lysine = [E2 ubiquitin-conjugating enzyme]-L-cysteine + N(6)-ubiquitinyl-[acceptor protein]-L-lysine.</text>
        <dbReference type="EC" id="2.3.2.27"/>
    </reaction>
</comment>
<feature type="domain" description="MGRN1/RNF157-like N-terminal" evidence="9">
    <location>
        <begin position="67"/>
        <end position="187"/>
    </location>
</feature>
<feature type="region of interest" description="Disordered" evidence="8">
    <location>
        <begin position="208"/>
        <end position="233"/>
    </location>
</feature>